<dbReference type="Pfam" id="PF08800">
    <property type="entry name" value="BT4734-like_N"/>
    <property type="match status" value="1"/>
</dbReference>
<dbReference type="EMBL" id="CP018155">
    <property type="protein sequence ID" value="APG66317.1"/>
    <property type="molecule type" value="Genomic_DNA"/>
</dbReference>
<proteinExistence type="predicted"/>
<evidence type="ECO:0000256" key="1">
    <source>
        <dbReference type="SAM" id="Coils"/>
    </source>
</evidence>
<feature type="domain" description="BT4734-like N-terminal" evidence="2">
    <location>
        <begin position="144"/>
        <end position="275"/>
    </location>
</feature>
<dbReference type="OrthoDB" id="1406610at2"/>
<keyword evidence="4" id="KW-1185">Reference proteome</keyword>
<dbReference type="AlphaFoldDB" id="A0A1L3JMF0"/>
<gene>
    <name evidence="3" type="ORF">LPB136_13455</name>
</gene>
<reference evidence="3 4" key="1">
    <citation type="submission" date="2016-11" db="EMBL/GenBank/DDBJ databases">
        <title>Tenacibaculum sp. LPB0136, isolated from marine environment.</title>
        <authorList>
            <person name="Kim E."/>
            <person name="Yi H."/>
        </authorList>
    </citation>
    <scope>NUCLEOTIDE SEQUENCE [LARGE SCALE GENOMIC DNA]</scope>
    <source>
        <strain evidence="3 4">LPB0136</strain>
    </source>
</reference>
<name>A0A1L3JMF0_9FLAO</name>
<evidence type="ECO:0000259" key="2">
    <source>
        <dbReference type="Pfam" id="PF08800"/>
    </source>
</evidence>
<organism evidence="3 4">
    <name type="scientific">Tenacibaculum todarodis</name>
    <dbReference type="NCBI Taxonomy" id="1850252"/>
    <lineage>
        <taxon>Bacteria</taxon>
        <taxon>Pseudomonadati</taxon>
        <taxon>Bacteroidota</taxon>
        <taxon>Flavobacteriia</taxon>
        <taxon>Flavobacteriales</taxon>
        <taxon>Flavobacteriaceae</taxon>
        <taxon>Tenacibaculum</taxon>
    </lineage>
</organism>
<feature type="coiled-coil region" evidence="1">
    <location>
        <begin position="299"/>
        <end position="328"/>
    </location>
</feature>
<accession>A0A1L3JMF0</accession>
<evidence type="ECO:0000313" key="3">
    <source>
        <dbReference type="EMBL" id="APG66317.1"/>
    </source>
</evidence>
<keyword evidence="1" id="KW-0175">Coiled coil</keyword>
<sequence>MNNSYYYFSTHTTRPQVYHQLVASSEYQKLDEETQDLLGKFVGEFPKRNKEFSTVDYCAKFNVKHRYELYELNNLKTFTPNHFLYNFLSYSNQWDASTRSFGKNSKERAEEITEKEIINEMTNPNSNIKKLLEASGRNLSAVKPFLPAIMISLKTNTRDSDRMIFKHTGRFCFDFDKFKDKNEATKWMNKVWKGTKNVKPYMAFISPRGKGFKMFCQVDTSNSDFQRDFGSEDKKVVSKHHKVWYEGARKELENKFPELKERIDLATNDCQRLTYIPFINNKSTDFKYKASKVSTYFEIVENERKLKREELQKKISKRQVEVDKVMKDQNIASPEEAYNLLLKKESYNFNLELETEKFIKVVDFIEEQIHKDSRIEEWVSTEFNNYDSLQKMSWVLFGVFGDLAIEQIKRLIPADSNKLDEDHNDYRWSIRSMDDYETSLLKSLTPAPFYARVRKLPIVNDFISENFGVNSKNLSDFKIINDYYETYIRNKNLDNGKENLSEFLDDITRYLDKDRSRLPLIEKFDNIAPEISLGPNEYLDKDVMHKLFQNKYYDKKIFFLRSQCGKLSAVSRWES</sequence>
<dbReference type="RefSeq" id="WP_072556831.1">
    <property type="nucleotide sequence ID" value="NZ_CP018155.1"/>
</dbReference>
<evidence type="ECO:0000313" key="4">
    <source>
        <dbReference type="Proteomes" id="UP000181898"/>
    </source>
</evidence>
<protein>
    <recommendedName>
        <fullName evidence="2">BT4734-like N-terminal domain-containing protein</fullName>
    </recommendedName>
</protein>
<dbReference type="Proteomes" id="UP000181898">
    <property type="component" value="Chromosome"/>
</dbReference>
<dbReference type="InterPro" id="IPR014907">
    <property type="entry name" value="BT4734-like_N"/>
</dbReference>
<dbReference type="KEGG" id="ten:LPB136_13455"/>